<feature type="transmembrane region" description="Helical" evidence="1">
    <location>
        <begin position="18"/>
        <end position="40"/>
    </location>
</feature>
<reference evidence="2 3" key="1">
    <citation type="submission" date="2018-01" db="EMBL/GenBank/DDBJ databases">
        <title>The draft genome of an aniline degradation strain ANB-1.</title>
        <authorList>
            <person name="Zhang L."/>
            <person name="Jiang J."/>
        </authorList>
    </citation>
    <scope>NUCLEOTIDE SEQUENCE [LARGE SCALE GENOMIC DNA]</scope>
    <source>
        <strain evidence="2 3">ANB-1</strain>
    </source>
</reference>
<dbReference type="AlphaFoldDB" id="A0A2N8KHX6"/>
<organism evidence="2 3">
    <name type="scientific">Achromobacter pulmonis</name>
    <dbReference type="NCBI Taxonomy" id="1389932"/>
    <lineage>
        <taxon>Bacteria</taxon>
        <taxon>Pseudomonadati</taxon>
        <taxon>Pseudomonadota</taxon>
        <taxon>Betaproteobacteria</taxon>
        <taxon>Burkholderiales</taxon>
        <taxon>Alcaligenaceae</taxon>
        <taxon>Achromobacter</taxon>
    </lineage>
</organism>
<evidence type="ECO:0000313" key="3">
    <source>
        <dbReference type="Proteomes" id="UP000235994"/>
    </source>
</evidence>
<name>A0A2N8KHX6_9BURK</name>
<evidence type="ECO:0000256" key="1">
    <source>
        <dbReference type="SAM" id="Phobius"/>
    </source>
</evidence>
<feature type="transmembrane region" description="Helical" evidence="1">
    <location>
        <begin position="52"/>
        <end position="71"/>
    </location>
</feature>
<evidence type="ECO:0000313" key="2">
    <source>
        <dbReference type="EMBL" id="PND33057.1"/>
    </source>
</evidence>
<comment type="caution">
    <text evidence="2">The sequence shown here is derived from an EMBL/GenBank/DDBJ whole genome shotgun (WGS) entry which is preliminary data.</text>
</comment>
<sequence length="98" mass="10520">MSAATDLQARRDRRIAALLWYGTWAASACIAIGMALDLLLPAGGYRLVQAGVALFILLPVARVALMLAIFLRERDYAYSAISALVLLIIAAGVLFGLR</sequence>
<dbReference type="EMBL" id="POQS01000004">
    <property type="protein sequence ID" value="PND33057.1"/>
    <property type="molecule type" value="Genomic_DNA"/>
</dbReference>
<accession>A0A2N8KHX6</accession>
<dbReference type="Pfam" id="PF07843">
    <property type="entry name" value="DUF1634"/>
    <property type="match status" value="1"/>
</dbReference>
<dbReference type="InterPro" id="IPR012861">
    <property type="entry name" value="DUF1634"/>
</dbReference>
<feature type="transmembrane region" description="Helical" evidence="1">
    <location>
        <begin position="77"/>
        <end position="97"/>
    </location>
</feature>
<protein>
    <submittedName>
        <fullName evidence="2">DUF1634 domain-containing protein</fullName>
    </submittedName>
</protein>
<gene>
    <name evidence="2" type="ORF">C1I89_17010</name>
</gene>
<dbReference type="Proteomes" id="UP000235994">
    <property type="component" value="Unassembled WGS sequence"/>
</dbReference>
<keyword evidence="3" id="KW-1185">Reference proteome</keyword>
<proteinExistence type="predicted"/>
<keyword evidence="1" id="KW-1133">Transmembrane helix</keyword>
<keyword evidence="1" id="KW-0812">Transmembrane</keyword>
<keyword evidence="1" id="KW-0472">Membrane</keyword>